<feature type="transmembrane region" description="Helical" evidence="5">
    <location>
        <begin position="40"/>
        <end position="58"/>
    </location>
</feature>
<keyword evidence="4 5" id="KW-0472">Membrane</keyword>
<dbReference type="PANTHER" id="PTHR22911">
    <property type="entry name" value="ACYL-MALONYL CONDENSING ENZYME-RELATED"/>
    <property type="match status" value="1"/>
</dbReference>
<comment type="subcellular location">
    <subcellularLocation>
        <location evidence="1">Membrane</location>
        <topology evidence="1">Multi-pass membrane protein</topology>
    </subcellularLocation>
</comment>
<feature type="transmembrane region" description="Helical" evidence="5">
    <location>
        <begin position="148"/>
        <end position="165"/>
    </location>
</feature>
<feature type="transmembrane region" description="Helical" evidence="5">
    <location>
        <begin position="177"/>
        <end position="201"/>
    </location>
</feature>
<feature type="transmembrane region" description="Helical" evidence="5">
    <location>
        <begin position="238"/>
        <end position="257"/>
    </location>
</feature>
<feature type="domain" description="EamA" evidence="6">
    <location>
        <begin position="7"/>
        <end position="138"/>
    </location>
</feature>
<reference evidence="7" key="2">
    <citation type="submission" date="2024-09" db="EMBL/GenBank/DDBJ databases">
        <authorList>
            <person name="Veyrier F.J."/>
        </authorList>
    </citation>
    <scope>NUCLEOTIDE SEQUENCE</scope>
    <source>
        <strain evidence="7">17694</strain>
    </source>
</reference>
<dbReference type="AlphaFoldDB" id="A0A8T9MXM6"/>
<evidence type="ECO:0000256" key="2">
    <source>
        <dbReference type="ARBA" id="ARBA00022692"/>
    </source>
</evidence>
<feature type="transmembrane region" description="Helical" evidence="5">
    <location>
        <begin position="70"/>
        <end position="89"/>
    </location>
</feature>
<reference evidence="7" key="1">
    <citation type="journal article" date="2022" name="Res Sq">
        <title>Evolution of multicellular longitudinally dividing oral cavity symbionts (Neisseriaceae).</title>
        <authorList>
            <person name="Nyongesa S."/>
            <person name="Weber P."/>
            <person name="Bernet E."/>
            <person name="Pullido F."/>
            <person name="Nieckarz M."/>
            <person name="Delaby M."/>
            <person name="Nieves C."/>
            <person name="Viehboeck T."/>
            <person name="Krause N."/>
            <person name="Rivera-Millot A."/>
            <person name="Nakamura A."/>
            <person name="Vischer N."/>
            <person name="VanNieuwenhze M."/>
            <person name="Brun Y."/>
            <person name="Cava F."/>
            <person name="Bulgheresi S."/>
            <person name="Veyrier F."/>
        </authorList>
    </citation>
    <scope>NUCLEOTIDE SEQUENCE</scope>
    <source>
        <strain evidence="7">17694</strain>
    </source>
</reference>
<keyword evidence="3 5" id="KW-1133">Transmembrane helix</keyword>
<accession>A0A8T9MXM6</accession>
<name>A0A8T9MXM6_9NEIS</name>
<evidence type="ECO:0000259" key="6">
    <source>
        <dbReference type="Pfam" id="PF00892"/>
    </source>
</evidence>
<feature type="transmembrane region" description="Helical" evidence="5">
    <location>
        <begin position="7"/>
        <end position="28"/>
    </location>
</feature>
<keyword evidence="8" id="KW-1185">Reference proteome</keyword>
<evidence type="ECO:0000256" key="3">
    <source>
        <dbReference type="ARBA" id="ARBA00022989"/>
    </source>
</evidence>
<protein>
    <submittedName>
        <fullName evidence="7">DMT family transporter</fullName>
    </submittedName>
</protein>
<feature type="transmembrane region" description="Helical" evidence="5">
    <location>
        <begin position="95"/>
        <end position="115"/>
    </location>
</feature>
<keyword evidence="2 5" id="KW-0812">Transmembrane</keyword>
<evidence type="ECO:0000313" key="8">
    <source>
        <dbReference type="Proteomes" id="UP000831534"/>
    </source>
</evidence>
<dbReference type="KEGG" id="ckh:LVJ77_02865"/>
<organism evidence="7 8">
    <name type="scientific">Conchiformibius kuhniae</name>
    <dbReference type="NCBI Taxonomy" id="211502"/>
    <lineage>
        <taxon>Bacteria</taxon>
        <taxon>Pseudomonadati</taxon>
        <taxon>Pseudomonadota</taxon>
        <taxon>Betaproteobacteria</taxon>
        <taxon>Neisseriales</taxon>
        <taxon>Neisseriaceae</taxon>
        <taxon>Conchiformibius</taxon>
    </lineage>
</organism>
<feature type="transmembrane region" description="Helical" evidence="5">
    <location>
        <begin position="263"/>
        <end position="281"/>
    </location>
</feature>
<dbReference type="PANTHER" id="PTHR22911:SF6">
    <property type="entry name" value="SOLUTE CARRIER FAMILY 35 MEMBER G1"/>
    <property type="match status" value="1"/>
</dbReference>
<dbReference type="Proteomes" id="UP000831534">
    <property type="component" value="Chromosome"/>
</dbReference>
<dbReference type="Gene3D" id="1.10.3730.20">
    <property type="match status" value="1"/>
</dbReference>
<sequence length="282" mass="30202">MQQDKLGSGWMVVAAFFLTLMGAGVKTAGNRFGMHLYELVFWRMAAGVVILGGHALWHKRDFCTRYPKQHLWRSLAGTAALLLFFYGMLHLPLGTAVTLNYTSPFFLALLSVLLLKERPPLRVWLALSAGMAGVVVLLQPSFSAGQTWDALLCLASGAGAGYAYLKVRELSLLGEPAWRIVFYFSLTAAVVSAVAATAAGWHAPDWQSLPVLLGIGISATLGQLALTRAYHVGRKFTVSALSYLTVVLSALLGAAFFGETLGGWDVAGMILVILAGIAGSLR</sequence>
<dbReference type="SUPFAM" id="SSF103481">
    <property type="entry name" value="Multidrug resistance efflux transporter EmrE"/>
    <property type="match status" value="2"/>
</dbReference>
<dbReference type="InterPro" id="IPR037185">
    <property type="entry name" value="EmrE-like"/>
</dbReference>
<feature type="transmembrane region" description="Helical" evidence="5">
    <location>
        <begin position="207"/>
        <end position="226"/>
    </location>
</feature>
<proteinExistence type="predicted"/>
<feature type="transmembrane region" description="Helical" evidence="5">
    <location>
        <begin position="122"/>
        <end position="142"/>
    </location>
</feature>
<dbReference type="EMBL" id="CP091521">
    <property type="protein sequence ID" value="UOP05625.1"/>
    <property type="molecule type" value="Genomic_DNA"/>
</dbReference>
<evidence type="ECO:0000256" key="1">
    <source>
        <dbReference type="ARBA" id="ARBA00004141"/>
    </source>
</evidence>
<dbReference type="GO" id="GO:0016020">
    <property type="term" value="C:membrane"/>
    <property type="evidence" value="ECO:0007669"/>
    <property type="project" value="UniProtKB-SubCell"/>
</dbReference>
<feature type="domain" description="EamA" evidence="6">
    <location>
        <begin position="150"/>
        <end position="275"/>
    </location>
</feature>
<evidence type="ECO:0000313" key="7">
    <source>
        <dbReference type="EMBL" id="UOP05625.1"/>
    </source>
</evidence>
<dbReference type="RefSeq" id="WP_034334116.1">
    <property type="nucleotide sequence ID" value="NZ_CP091521.1"/>
</dbReference>
<evidence type="ECO:0000256" key="5">
    <source>
        <dbReference type="SAM" id="Phobius"/>
    </source>
</evidence>
<dbReference type="InterPro" id="IPR000620">
    <property type="entry name" value="EamA_dom"/>
</dbReference>
<evidence type="ECO:0000256" key="4">
    <source>
        <dbReference type="ARBA" id="ARBA00023136"/>
    </source>
</evidence>
<dbReference type="Pfam" id="PF00892">
    <property type="entry name" value="EamA"/>
    <property type="match status" value="2"/>
</dbReference>
<gene>
    <name evidence="7" type="ORF">LVJ77_02865</name>
</gene>